<gene>
    <name evidence="2" type="primary">CYP4</name>
</gene>
<dbReference type="PANTHER" id="PTHR24291:SF201">
    <property type="entry name" value="CYTOCHROME P450, FAMILY 4, SUBFAMILY B, POLYPEPTIDE 7"/>
    <property type="match status" value="1"/>
</dbReference>
<sequence length="153" mass="18067">WLKPSERFEVFEYVCLCTLEIILKCAFSYNKDVQSAGDTNPYVKAVNRISDSVQYRFMNPQLLWDFLWYRCKVGKQFKEDCDFVHSVAEDIIDRRKETLDKTGLNKEDRYIDFLDILLTAKDEEGRGLSRMEIRNEVDTFLFEGHDTTARPIS</sequence>
<dbReference type="PANTHER" id="PTHR24291">
    <property type="entry name" value="CYTOCHROME P450 FAMILY 4"/>
    <property type="match status" value="1"/>
</dbReference>
<dbReference type="GO" id="GO:0020037">
    <property type="term" value="F:heme binding"/>
    <property type="evidence" value="ECO:0007669"/>
    <property type="project" value="InterPro"/>
</dbReference>
<protein>
    <submittedName>
        <fullName evidence="2">Cytochrome P450 family 4</fullName>
    </submittedName>
</protein>
<evidence type="ECO:0000313" key="2">
    <source>
        <dbReference type="EMBL" id="AGW82234.1"/>
    </source>
</evidence>
<dbReference type="Pfam" id="PF00067">
    <property type="entry name" value="p450"/>
    <property type="match status" value="1"/>
</dbReference>
<feature type="non-terminal residue" evidence="2">
    <location>
        <position position="1"/>
    </location>
</feature>
<dbReference type="GO" id="GO:0005506">
    <property type="term" value="F:iron ion binding"/>
    <property type="evidence" value="ECO:0007669"/>
    <property type="project" value="InterPro"/>
</dbReference>
<name>U3Q3U6_CORFM</name>
<reference evidence="2" key="1">
    <citation type="journal article" date="2013" name="PLoS ONE">
        <title>Sequencing and De Novo Assembly of the Asian Clam (Corbicula fluminea) Transcriptome Using the Illumina GAIIx Method.</title>
        <authorList>
            <person name="Chen H."/>
            <person name="Zha J."/>
            <person name="Liang X."/>
            <person name="Bu J."/>
            <person name="Wang M."/>
            <person name="Wang Z."/>
        </authorList>
    </citation>
    <scope>NUCLEOTIDE SEQUENCE</scope>
</reference>
<organism evidence="2">
    <name type="scientific">Corbicula fluminea</name>
    <name type="common">Asian freshwater clam</name>
    <name type="synonym">Tellina fluminea</name>
    <dbReference type="NCBI Taxonomy" id="45949"/>
    <lineage>
        <taxon>Eukaryota</taxon>
        <taxon>Metazoa</taxon>
        <taxon>Spiralia</taxon>
        <taxon>Lophotrochozoa</taxon>
        <taxon>Mollusca</taxon>
        <taxon>Bivalvia</taxon>
        <taxon>Autobranchia</taxon>
        <taxon>Heteroconchia</taxon>
        <taxon>Euheterodonta</taxon>
        <taxon>Imparidentia</taxon>
        <taxon>Neoheterodontei</taxon>
        <taxon>Venerida</taxon>
        <taxon>Cyrenoidea</taxon>
        <taxon>Cyrenidae</taxon>
        <taxon>Corbicula</taxon>
    </lineage>
</organism>
<dbReference type="AlphaFoldDB" id="U3Q3U6"/>
<dbReference type="EMBL" id="KF218340">
    <property type="protein sequence ID" value="AGW82234.1"/>
    <property type="molecule type" value="mRNA"/>
</dbReference>
<feature type="non-terminal residue" evidence="2">
    <location>
        <position position="153"/>
    </location>
</feature>
<dbReference type="InterPro" id="IPR036396">
    <property type="entry name" value="Cyt_P450_sf"/>
</dbReference>
<comment type="similarity">
    <text evidence="1">Belongs to the cytochrome P450 family.</text>
</comment>
<dbReference type="GO" id="GO:0004497">
    <property type="term" value="F:monooxygenase activity"/>
    <property type="evidence" value="ECO:0007669"/>
    <property type="project" value="InterPro"/>
</dbReference>
<dbReference type="InterPro" id="IPR001128">
    <property type="entry name" value="Cyt_P450"/>
</dbReference>
<dbReference type="GO" id="GO:0016705">
    <property type="term" value="F:oxidoreductase activity, acting on paired donors, with incorporation or reduction of molecular oxygen"/>
    <property type="evidence" value="ECO:0007669"/>
    <property type="project" value="InterPro"/>
</dbReference>
<dbReference type="InterPro" id="IPR050196">
    <property type="entry name" value="Cytochrome_P450_Monoox"/>
</dbReference>
<accession>U3Q3U6</accession>
<evidence type="ECO:0000256" key="1">
    <source>
        <dbReference type="ARBA" id="ARBA00010617"/>
    </source>
</evidence>
<dbReference type="SUPFAM" id="SSF48264">
    <property type="entry name" value="Cytochrome P450"/>
    <property type="match status" value="1"/>
</dbReference>
<dbReference type="Gene3D" id="1.10.630.10">
    <property type="entry name" value="Cytochrome P450"/>
    <property type="match status" value="1"/>
</dbReference>
<proteinExistence type="evidence at transcript level"/>